<feature type="signal peptide" evidence="1">
    <location>
        <begin position="1"/>
        <end position="23"/>
    </location>
</feature>
<sequence length="426" mass="47136">MTHRICIATFLLTVFVARTPAQAATLNGRLTTSLYTWERQEADTSSSSHLRAYQSVTLDAGELGDRRLSFHTYALVTGDVSGPGNKGQRFRLYNAYFQWKGAGRTPAEASAGRQRVYEGVGYGTMDGLRVSVTPRGLFTLTGYGGILAPLVTRARLEDWSDGHIWGGRLTTDRLWNTSVGLSYVHRNRRPLPYLAPGRYSGQVFDITSGQQELAGLDVHRTLKGGVDLYVRFDYDLLGERVRQAEGIVRVPASEHLTVAIEGFHRAPVVNANSIFSVFDIEDSQEYAVRGNYTVNPLVSVYGNFAEVVYDGARAQRVGFGFGVGQHSVSYTRRIGEGGDNDALSITLAHPVSRFVTLRADGGVASYRLDDRAGERLMAMSGALGITCRPSRRVTLDAEAQALRDRIYANDFRFFFRGTVWFFKKGK</sequence>
<proteinExistence type="predicted"/>
<reference evidence="2 3" key="1">
    <citation type="journal article" date="2016" name="Nat. Commun.">
        <title>Thousands of microbial genomes shed light on interconnected biogeochemical processes in an aquifer system.</title>
        <authorList>
            <person name="Anantharaman K."/>
            <person name="Brown C.T."/>
            <person name="Hug L.A."/>
            <person name="Sharon I."/>
            <person name="Castelle C.J."/>
            <person name="Probst A.J."/>
            <person name="Thomas B.C."/>
            <person name="Singh A."/>
            <person name="Wilkins M.J."/>
            <person name="Karaoz U."/>
            <person name="Brodie E.L."/>
            <person name="Williams K.H."/>
            <person name="Hubbard S.S."/>
            <person name="Banfield J.F."/>
        </authorList>
    </citation>
    <scope>NUCLEOTIDE SEQUENCE [LARGE SCALE GENOMIC DNA]</scope>
    <source>
        <strain evidence="3">RIFCSPLOWO2_12_FULL_64_10</strain>
    </source>
</reference>
<dbReference type="AlphaFoldDB" id="A0A1F6C8B8"/>
<dbReference type="Proteomes" id="UP000178606">
    <property type="component" value="Unassembled WGS sequence"/>
</dbReference>
<name>A0A1F6C8B8_HANXR</name>
<organism evidence="2 3">
    <name type="scientific">Handelsmanbacteria sp. (strain RIFCSPLOWO2_12_FULL_64_10)</name>
    <dbReference type="NCBI Taxonomy" id="1817868"/>
    <lineage>
        <taxon>Bacteria</taxon>
        <taxon>Candidatus Handelsmaniibacteriota</taxon>
    </lineage>
</organism>
<dbReference type="EMBL" id="MFKF01000384">
    <property type="protein sequence ID" value="OGG45187.1"/>
    <property type="molecule type" value="Genomic_DNA"/>
</dbReference>
<evidence type="ECO:0000256" key="1">
    <source>
        <dbReference type="SAM" id="SignalP"/>
    </source>
</evidence>
<gene>
    <name evidence="2" type="ORF">A3F84_09325</name>
</gene>
<comment type="caution">
    <text evidence="2">The sequence shown here is derived from an EMBL/GenBank/DDBJ whole genome shotgun (WGS) entry which is preliminary data.</text>
</comment>
<feature type="chain" id="PRO_5009523330" evidence="1">
    <location>
        <begin position="24"/>
        <end position="426"/>
    </location>
</feature>
<evidence type="ECO:0000313" key="2">
    <source>
        <dbReference type="EMBL" id="OGG45187.1"/>
    </source>
</evidence>
<accession>A0A1F6C8B8</accession>
<protein>
    <submittedName>
        <fullName evidence="2">Uncharacterized protein</fullName>
    </submittedName>
</protein>
<evidence type="ECO:0000313" key="3">
    <source>
        <dbReference type="Proteomes" id="UP000178606"/>
    </source>
</evidence>
<keyword evidence="1" id="KW-0732">Signal</keyword>